<dbReference type="InterPro" id="IPR026983">
    <property type="entry name" value="DHC"/>
</dbReference>
<reference evidence="5" key="1">
    <citation type="submission" date="2023-10" db="EMBL/GenBank/DDBJ databases">
        <authorList>
            <person name="Chen Y."/>
            <person name="Shah S."/>
            <person name="Dougan E. K."/>
            <person name="Thang M."/>
            <person name="Chan C."/>
        </authorList>
    </citation>
    <scope>NUCLEOTIDE SEQUENCE [LARGE SCALE GENOMIC DNA]</scope>
</reference>
<feature type="non-terminal residue" evidence="5">
    <location>
        <position position="568"/>
    </location>
</feature>
<dbReference type="Gene3D" id="6.10.140.1060">
    <property type="match status" value="1"/>
</dbReference>
<dbReference type="Pfam" id="PF12777">
    <property type="entry name" value="MT"/>
    <property type="match status" value="1"/>
</dbReference>
<dbReference type="InterPro" id="IPR035706">
    <property type="entry name" value="AAA_9"/>
</dbReference>
<accession>A0ABN9XTB3</accession>
<evidence type="ECO:0000259" key="4">
    <source>
        <dbReference type="Pfam" id="PF12781"/>
    </source>
</evidence>
<keyword evidence="1" id="KW-0175">Coiled coil</keyword>
<feature type="non-terminal residue" evidence="5">
    <location>
        <position position="1"/>
    </location>
</feature>
<gene>
    <name evidence="5" type="ORF">PCOR1329_LOCUS78398</name>
</gene>
<keyword evidence="6" id="KW-1185">Reference proteome</keyword>
<dbReference type="InterPro" id="IPR024743">
    <property type="entry name" value="Dynein_HC_stalk"/>
</dbReference>
<feature type="region of interest" description="Disordered" evidence="2">
    <location>
        <begin position="473"/>
        <end position="554"/>
    </location>
</feature>
<feature type="compositionally biased region" description="Pro residues" evidence="2">
    <location>
        <begin position="519"/>
        <end position="530"/>
    </location>
</feature>
<organism evidence="5 6">
    <name type="scientific">Prorocentrum cordatum</name>
    <dbReference type="NCBI Taxonomy" id="2364126"/>
    <lineage>
        <taxon>Eukaryota</taxon>
        <taxon>Sar</taxon>
        <taxon>Alveolata</taxon>
        <taxon>Dinophyceae</taxon>
        <taxon>Prorocentrales</taxon>
        <taxon>Prorocentraceae</taxon>
        <taxon>Prorocentrum</taxon>
    </lineage>
</organism>
<dbReference type="Gene3D" id="1.20.920.20">
    <property type="match status" value="1"/>
</dbReference>
<dbReference type="PANTHER" id="PTHR22878:SF68">
    <property type="entry name" value="DYNEIN HEAVY CHAIN 6, AXONEMAL-LIKE"/>
    <property type="match status" value="1"/>
</dbReference>
<evidence type="ECO:0000259" key="3">
    <source>
        <dbReference type="Pfam" id="PF12777"/>
    </source>
</evidence>
<evidence type="ECO:0008006" key="7">
    <source>
        <dbReference type="Google" id="ProtNLM"/>
    </source>
</evidence>
<dbReference type="Gene3D" id="3.40.50.300">
    <property type="entry name" value="P-loop containing nucleotide triphosphate hydrolases"/>
    <property type="match status" value="2"/>
</dbReference>
<dbReference type="Proteomes" id="UP001189429">
    <property type="component" value="Unassembled WGS sequence"/>
</dbReference>
<comment type="caution">
    <text evidence="5">The sequence shown here is derived from an EMBL/GenBank/DDBJ whole genome shotgun (WGS) entry which is preliminary data.</text>
</comment>
<proteinExistence type="predicted"/>
<evidence type="ECO:0000313" key="5">
    <source>
        <dbReference type="EMBL" id="CAK0901458.1"/>
    </source>
</evidence>
<protein>
    <recommendedName>
        <fullName evidence="7">Dynein heavy chain coiled coil stalk domain-containing protein</fullName>
    </recommendedName>
</protein>
<dbReference type="InterPro" id="IPR027417">
    <property type="entry name" value="P-loop_NTPase"/>
</dbReference>
<dbReference type="Pfam" id="PF12781">
    <property type="entry name" value="AAA_9"/>
    <property type="match status" value="1"/>
</dbReference>
<feature type="domain" description="Dynein heavy chain ATP-binding dynein motor region" evidence="4">
    <location>
        <begin position="275"/>
        <end position="353"/>
    </location>
</feature>
<sequence>VPAPDGKSKVDDYWEPAKKVIWGDTKLLDRLMNYDKDNIPESVIAKLKPLEEDANFEPEAIKKASVAACGICKWVRAMLIYDGVAKVVEPKKQALAKAESELAEANSSLAVKKAELKEVQDKVEKLVSDFDIAKKKKADLQDQVEVCSKRLVTAEKLINGLGGEKTRWSATSATLDVQFENLTGDVLIASGIIAYLGTFLAKYRNESVGSWIDLMRANKLPASSTFLLRTVLGEEVVIRQWLIDKLPNDQVSIDNALILSKSRRWPLMIDPQLQGFRLYITTKLPNPHYSPEICVQVTLLNFMVTPDGLQDQMLGILVAKEEPEVEKKRQMLIVESAQSKSQLKEIEDKILEQRRASWGPIGRTEVGSTVVTLARGLDRPIKSQEEQLQSTFYALDPAEQEECTEVSGAELSAFLAWLVAQAPVGTSAAAAVGEARGRPGLWAEVEKAWDRLGAEEKADWVPADHRATLADARGAFAGPGGPPCRSRAGGSPPRAGTSGAPPAETPPRRRVGGLSAKTPSPPGPLSPLPSTPRRGAPEPATPPSRRRVHCKTRASWTVLQWLRGSPGG</sequence>
<evidence type="ECO:0000256" key="1">
    <source>
        <dbReference type="SAM" id="Coils"/>
    </source>
</evidence>
<feature type="coiled-coil region" evidence="1">
    <location>
        <begin position="95"/>
        <end position="143"/>
    </location>
</feature>
<evidence type="ECO:0000313" key="6">
    <source>
        <dbReference type="Proteomes" id="UP001189429"/>
    </source>
</evidence>
<dbReference type="EMBL" id="CAUYUJ010020932">
    <property type="protein sequence ID" value="CAK0901458.1"/>
    <property type="molecule type" value="Genomic_DNA"/>
</dbReference>
<name>A0ABN9XTB3_9DINO</name>
<dbReference type="PANTHER" id="PTHR22878">
    <property type="entry name" value="DYNEIN HEAVY CHAIN 6, AXONEMAL-LIKE-RELATED"/>
    <property type="match status" value="1"/>
</dbReference>
<evidence type="ECO:0000256" key="2">
    <source>
        <dbReference type="SAM" id="MobiDB-lite"/>
    </source>
</evidence>
<feature type="domain" description="Dynein heavy chain coiled coil stalk" evidence="3">
    <location>
        <begin position="3"/>
        <end position="208"/>
    </location>
</feature>